<reference evidence="1 2" key="1">
    <citation type="journal article" date="2019" name="PLoS ONE">
        <title>Comparative genome analysis indicates high evolutionary potential of pathogenicity genes in Colletotrichum tanaceti.</title>
        <authorList>
            <person name="Lelwala R.V."/>
            <person name="Korhonen P.K."/>
            <person name="Young N.D."/>
            <person name="Scott J.B."/>
            <person name="Ades P.A."/>
            <person name="Gasser R.B."/>
            <person name="Taylor P.W.J."/>
        </authorList>
    </citation>
    <scope>NUCLEOTIDE SEQUENCE [LARGE SCALE GENOMIC DNA]</scope>
    <source>
        <strain evidence="1">BRIP57314</strain>
    </source>
</reference>
<protein>
    <submittedName>
        <fullName evidence="1">Uncharacterized protein</fullName>
    </submittedName>
</protein>
<sequence>MINKGVVKTRDRVPETQESTMDPARICHIVTPVDCMGYGFDENIVARELAQLAPGGTPTAIILDAGSTDSGPEKLVLRTTTCPRWPRPGATVPTST</sequence>
<keyword evidence="2" id="KW-1185">Reference proteome</keyword>
<comment type="caution">
    <text evidence="1">The sequence shown here is derived from an EMBL/GenBank/DDBJ whole genome shotgun (WGS) entry which is preliminary data.</text>
</comment>
<proteinExistence type="predicted"/>
<evidence type="ECO:0000313" key="1">
    <source>
        <dbReference type="EMBL" id="TKW49990.1"/>
    </source>
</evidence>
<dbReference type="EMBL" id="PJEX01000452">
    <property type="protein sequence ID" value="TKW49990.1"/>
    <property type="molecule type" value="Genomic_DNA"/>
</dbReference>
<dbReference type="AlphaFoldDB" id="A0A4U6X3P8"/>
<gene>
    <name evidence="1" type="ORF">CTA1_10346</name>
</gene>
<evidence type="ECO:0000313" key="2">
    <source>
        <dbReference type="Proteomes" id="UP000310108"/>
    </source>
</evidence>
<dbReference type="STRING" id="1306861.A0A4U6X3P8"/>
<accession>A0A4U6X3P8</accession>
<dbReference type="Proteomes" id="UP000310108">
    <property type="component" value="Unassembled WGS sequence"/>
</dbReference>
<organism evidence="1 2">
    <name type="scientific">Colletotrichum tanaceti</name>
    <dbReference type="NCBI Taxonomy" id="1306861"/>
    <lineage>
        <taxon>Eukaryota</taxon>
        <taxon>Fungi</taxon>
        <taxon>Dikarya</taxon>
        <taxon>Ascomycota</taxon>
        <taxon>Pezizomycotina</taxon>
        <taxon>Sordariomycetes</taxon>
        <taxon>Hypocreomycetidae</taxon>
        <taxon>Glomerellales</taxon>
        <taxon>Glomerellaceae</taxon>
        <taxon>Colletotrichum</taxon>
        <taxon>Colletotrichum destructivum species complex</taxon>
    </lineage>
</organism>
<name>A0A4U6X3P8_9PEZI</name>